<dbReference type="AlphaFoldDB" id="A0A2T5RL11"/>
<proteinExistence type="inferred from homology"/>
<dbReference type="InterPro" id="IPR001920">
    <property type="entry name" value="Asp/Glu_race"/>
</dbReference>
<protein>
    <submittedName>
        <fullName evidence="3">Aspartate racemase</fullName>
    </submittedName>
</protein>
<evidence type="ECO:0000313" key="3">
    <source>
        <dbReference type="EMBL" id="PTV99814.1"/>
    </source>
</evidence>
<dbReference type="RefSeq" id="WP_108139384.1">
    <property type="nucleotide sequence ID" value="NZ_QAXS01000009.1"/>
</dbReference>
<dbReference type="Proteomes" id="UP000244089">
    <property type="component" value="Unassembled WGS sequence"/>
</dbReference>
<sequence>MKTIGLIGGMSWESTVDYYKIINREVKKKLGSPHSAEIIMYSVDFAEIERLQAAGEWDQLSEKMIEIADKLERAGADMILICANTMHQMAPKVQAELGIPLLHIADAAAEKIKAEGLKKVGLLGTKYTMEGDFYRKRIEENYQIEVLIPEAEERDYIHQAIYQELVNGVLKDQTREKFQRVIAGLKNQGAEGIILGCTEIPLLIKKEDSSLPVFNTTELHAKKAVKLALK</sequence>
<gene>
    <name evidence="3" type="ORF">C8C76_10936</name>
</gene>
<dbReference type="InterPro" id="IPR015942">
    <property type="entry name" value="Asp/Glu/hydantoin_racemase"/>
</dbReference>
<keyword evidence="2" id="KW-0413">Isomerase</keyword>
<dbReference type="EMBL" id="QAXS01000009">
    <property type="protein sequence ID" value="PTV99814.1"/>
    <property type="molecule type" value="Genomic_DNA"/>
</dbReference>
<dbReference type="Pfam" id="PF01177">
    <property type="entry name" value="Asp_Glu_race"/>
    <property type="match status" value="1"/>
</dbReference>
<dbReference type="GO" id="GO:0047661">
    <property type="term" value="F:amino-acid racemase activity"/>
    <property type="evidence" value="ECO:0007669"/>
    <property type="project" value="InterPro"/>
</dbReference>
<dbReference type="PANTHER" id="PTHR21198:SF7">
    <property type="entry name" value="ASPARTATE-GLUTAMATE RACEMASE FAMILY"/>
    <property type="match status" value="1"/>
</dbReference>
<accession>A0A2T5RL11</accession>
<dbReference type="InterPro" id="IPR004380">
    <property type="entry name" value="Asp_race"/>
</dbReference>
<name>A0A2T5RL11_9FIRM</name>
<dbReference type="Gene3D" id="3.40.50.1860">
    <property type="match status" value="2"/>
</dbReference>
<evidence type="ECO:0000256" key="1">
    <source>
        <dbReference type="ARBA" id="ARBA00007847"/>
    </source>
</evidence>
<evidence type="ECO:0000256" key="2">
    <source>
        <dbReference type="ARBA" id="ARBA00023235"/>
    </source>
</evidence>
<dbReference type="PANTHER" id="PTHR21198">
    <property type="entry name" value="GLUTAMATE RACEMASE"/>
    <property type="match status" value="1"/>
</dbReference>
<dbReference type="OrthoDB" id="9803739at2"/>
<dbReference type="NCBIfam" id="TIGR00035">
    <property type="entry name" value="asp_race"/>
    <property type="match status" value="1"/>
</dbReference>
<comment type="similarity">
    <text evidence="1">Belongs to the aspartate/glutamate racemases family.</text>
</comment>
<evidence type="ECO:0000313" key="4">
    <source>
        <dbReference type="Proteomes" id="UP000244089"/>
    </source>
</evidence>
<reference evidence="3 4" key="1">
    <citation type="submission" date="2018-04" db="EMBL/GenBank/DDBJ databases">
        <title>Subsurface microbial communities from deep shales in Ohio and West Virginia, USA.</title>
        <authorList>
            <person name="Wrighton K."/>
        </authorList>
    </citation>
    <scope>NUCLEOTIDE SEQUENCE [LARGE SCALE GENOMIC DNA]</scope>
    <source>
        <strain evidence="3 4">WC1</strain>
    </source>
</reference>
<dbReference type="InterPro" id="IPR033134">
    <property type="entry name" value="Asp/Glu_racemase_AS_2"/>
</dbReference>
<organism evidence="3 4">
    <name type="scientific">Halanaerobium saccharolyticum</name>
    <dbReference type="NCBI Taxonomy" id="43595"/>
    <lineage>
        <taxon>Bacteria</taxon>
        <taxon>Bacillati</taxon>
        <taxon>Bacillota</taxon>
        <taxon>Clostridia</taxon>
        <taxon>Halanaerobiales</taxon>
        <taxon>Halanaerobiaceae</taxon>
        <taxon>Halanaerobium</taxon>
    </lineage>
</organism>
<dbReference type="SUPFAM" id="SSF53681">
    <property type="entry name" value="Aspartate/glutamate racemase"/>
    <property type="match status" value="2"/>
</dbReference>
<comment type="caution">
    <text evidence="3">The sequence shown here is derived from an EMBL/GenBank/DDBJ whole genome shotgun (WGS) entry which is preliminary data.</text>
</comment>
<dbReference type="PROSITE" id="PS00924">
    <property type="entry name" value="ASP_GLU_RACEMASE_2"/>
    <property type="match status" value="1"/>
</dbReference>